<evidence type="ECO:0000256" key="4">
    <source>
        <dbReference type="ARBA" id="ARBA00023136"/>
    </source>
</evidence>
<evidence type="ECO:0000259" key="6">
    <source>
        <dbReference type="PROSITE" id="PS50850"/>
    </source>
</evidence>
<reference evidence="8" key="1">
    <citation type="submission" date="2015-06" db="EMBL/GenBank/DDBJ databases">
        <authorList>
            <person name="Bertelli C."/>
        </authorList>
    </citation>
    <scope>NUCLEOTIDE SEQUENCE [LARGE SCALE GENOMIC DNA]</scope>
    <source>
        <strain evidence="8">CRIB-30</strain>
    </source>
</reference>
<keyword evidence="4 5" id="KW-0472">Membrane</keyword>
<feature type="transmembrane region" description="Helical" evidence="5">
    <location>
        <begin position="99"/>
        <end position="130"/>
    </location>
</feature>
<dbReference type="InterPro" id="IPR036259">
    <property type="entry name" value="MFS_trans_sf"/>
</dbReference>
<dbReference type="PANTHER" id="PTHR43826">
    <property type="entry name" value="GLUCOSE-6-PHOSPHATE EXCHANGER SLC37A4"/>
    <property type="match status" value="1"/>
</dbReference>
<dbReference type="GO" id="GO:0061513">
    <property type="term" value="F:glucose 6-phosphate:phosphate antiporter activity"/>
    <property type="evidence" value="ECO:0007669"/>
    <property type="project" value="TreeGrafter"/>
</dbReference>
<feature type="domain" description="Major facilitator superfamily (MFS) profile" evidence="6">
    <location>
        <begin position="34"/>
        <end position="440"/>
    </location>
</feature>
<dbReference type="OrthoDB" id="9766638at2"/>
<protein>
    <submittedName>
        <fullName evidence="7">Hexose phosphate transport protein</fullName>
    </submittedName>
</protein>
<sequence length="443" mass="49852">MTSILNVFKPDPYLPEIQDENKVKSMYQYWRIRILYSMFIGYALYYFTRKSFIFAQPGIIEDLHFTKGQLGYISSVFSISYGLSKFLSGILSDRSNPRYFMAFGLFMTGVANIFFGLSSSFIVFAIFWGLNGWFQGFGWPPCARFLTHWYSQSERGSWWSTWNVSHNVGAFMIPWVVGGALQYLDWRYAMYIPGVICIAGSLFLINRLRDTPQSLGLPPIEKFRQDWVGASKSEVEHEHELSTREILMDHVLRNPYIWLLAASYFFVYVVRTGVNDWSAIYLIEEKGYTKLGANGTVSLFEVGGFVGSLAAGWSSDYLFKAMRGPVNVIFAVLVLLSILLFWYAPTSVPYIDSVSIFLLGVTIFGPQMLIGVHAAELAHKKAAATSTGFIGLMAYIGAATAGGPLGSIIESFGWESFFICMAGCSAISIFFLLPLWGVREVKH</sequence>
<dbReference type="InterPro" id="IPR011701">
    <property type="entry name" value="MFS"/>
</dbReference>
<proteinExistence type="predicted"/>
<dbReference type="InterPro" id="IPR000849">
    <property type="entry name" value="Sugar_P_transporter"/>
</dbReference>
<evidence type="ECO:0000313" key="7">
    <source>
        <dbReference type="EMBL" id="CRX37825.1"/>
    </source>
</evidence>
<evidence type="ECO:0000256" key="2">
    <source>
        <dbReference type="ARBA" id="ARBA00022692"/>
    </source>
</evidence>
<dbReference type="RefSeq" id="WP_098037676.1">
    <property type="nucleotide sequence ID" value="NZ_CWGJ01000006.1"/>
</dbReference>
<keyword evidence="2 5" id="KW-0812">Transmembrane</keyword>
<dbReference type="GO" id="GO:0035435">
    <property type="term" value="P:phosphate ion transmembrane transport"/>
    <property type="evidence" value="ECO:0007669"/>
    <property type="project" value="TreeGrafter"/>
</dbReference>
<feature type="transmembrane region" description="Helical" evidence="5">
    <location>
        <begin position="416"/>
        <end position="438"/>
    </location>
</feature>
<dbReference type="Pfam" id="PF07690">
    <property type="entry name" value="MFS_1"/>
    <property type="match status" value="1"/>
</dbReference>
<keyword evidence="3 5" id="KW-1133">Transmembrane helix</keyword>
<dbReference type="PIRSF" id="PIRSF002808">
    <property type="entry name" value="Hexose_phosphate_transp"/>
    <property type="match status" value="1"/>
</dbReference>
<feature type="transmembrane region" description="Helical" evidence="5">
    <location>
        <begin position="350"/>
        <end position="370"/>
    </location>
</feature>
<dbReference type="Proteomes" id="UP000220251">
    <property type="component" value="Unassembled WGS sequence"/>
</dbReference>
<dbReference type="GO" id="GO:0012505">
    <property type="term" value="C:endomembrane system"/>
    <property type="evidence" value="ECO:0007669"/>
    <property type="project" value="UniProtKB-SubCell"/>
</dbReference>
<dbReference type="InterPro" id="IPR020846">
    <property type="entry name" value="MFS_dom"/>
</dbReference>
<dbReference type="PANTHER" id="PTHR43826:SF3">
    <property type="entry name" value="GLUCOSE-6-PHOSPHATE EXCHANGER SLC37A4"/>
    <property type="match status" value="1"/>
</dbReference>
<feature type="transmembrane region" description="Helical" evidence="5">
    <location>
        <begin position="188"/>
        <end position="205"/>
    </location>
</feature>
<dbReference type="Gene3D" id="1.20.1250.20">
    <property type="entry name" value="MFS general substrate transporter like domains"/>
    <property type="match status" value="2"/>
</dbReference>
<dbReference type="SUPFAM" id="SSF103473">
    <property type="entry name" value="MFS general substrate transporter"/>
    <property type="match status" value="1"/>
</dbReference>
<evidence type="ECO:0000313" key="8">
    <source>
        <dbReference type="Proteomes" id="UP000220251"/>
    </source>
</evidence>
<comment type="subcellular location">
    <subcellularLocation>
        <location evidence="1">Endomembrane system</location>
        <topology evidence="1">Multi-pass membrane protein</topology>
    </subcellularLocation>
</comment>
<dbReference type="PROSITE" id="PS50850">
    <property type="entry name" value="MFS"/>
    <property type="match status" value="1"/>
</dbReference>
<organism evidence="7 8">
    <name type="scientific">Estrella lausannensis</name>
    <dbReference type="NCBI Taxonomy" id="483423"/>
    <lineage>
        <taxon>Bacteria</taxon>
        <taxon>Pseudomonadati</taxon>
        <taxon>Chlamydiota</taxon>
        <taxon>Chlamydiia</taxon>
        <taxon>Parachlamydiales</taxon>
        <taxon>Candidatus Criblamydiaceae</taxon>
        <taxon>Estrella</taxon>
    </lineage>
</organism>
<feature type="transmembrane region" description="Helical" evidence="5">
    <location>
        <begin position="326"/>
        <end position="344"/>
    </location>
</feature>
<feature type="transmembrane region" description="Helical" evidence="5">
    <location>
        <begin position="256"/>
        <end position="274"/>
    </location>
</feature>
<dbReference type="InterPro" id="IPR051337">
    <property type="entry name" value="OPA_Antiporter"/>
</dbReference>
<dbReference type="GO" id="GO:0005886">
    <property type="term" value="C:plasma membrane"/>
    <property type="evidence" value="ECO:0007669"/>
    <property type="project" value="TreeGrafter"/>
</dbReference>
<keyword evidence="8" id="KW-1185">Reference proteome</keyword>
<accession>A0A0H5E3N1</accession>
<feature type="transmembrane region" description="Helical" evidence="5">
    <location>
        <begin position="294"/>
        <end position="314"/>
    </location>
</feature>
<dbReference type="NCBIfam" id="TIGR00881">
    <property type="entry name" value="2A0104"/>
    <property type="match status" value="1"/>
</dbReference>
<feature type="transmembrane region" description="Helical" evidence="5">
    <location>
        <begin position="68"/>
        <end position="87"/>
    </location>
</feature>
<gene>
    <name evidence="7" type="primary">uhpC</name>
    <name evidence="7" type="ORF">ELAC_0470</name>
</gene>
<evidence type="ECO:0000256" key="5">
    <source>
        <dbReference type="SAM" id="Phobius"/>
    </source>
</evidence>
<evidence type="ECO:0000256" key="3">
    <source>
        <dbReference type="ARBA" id="ARBA00022989"/>
    </source>
</evidence>
<dbReference type="EMBL" id="CWGJ01000006">
    <property type="protein sequence ID" value="CRX37825.1"/>
    <property type="molecule type" value="Genomic_DNA"/>
</dbReference>
<feature type="transmembrane region" description="Helical" evidence="5">
    <location>
        <begin position="382"/>
        <end position="404"/>
    </location>
</feature>
<dbReference type="AlphaFoldDB" id="A0A0H5E3N1"/>
<evidence type="ECO:0000256" key="1">
    <source>
        <dbReference type="ARBA" id="ARBA00004127"/>
    </source>
</evidence>
<feature type="transmembrane region" description="Helical" evidence="5">
    <location>
        <begin position="30"/>
        <end position="48"/>
    </location>
</feature>
<name>A0A0H5E3N1_9BACT</name>